<comment type="similarity">
    <text evidence="1">Belongs to the TIP41 family.</text>
</comment>
<evidence type="ECO:0000313" key="4">
    <source>
        <dbReference type="Proteomes" id="UP001200034"/>
    </source>
</evidence>
<dbReference type="InterPro" id="IPR051330">
    <property type="entry name" value="Phosphatase_reg/MetRdx"/>
</dbReference>
<dbReference type="EMBL" id="JAJJHW010003409">
    <property type="protein sequence ID" value="KAH8358621.1"/>
    <property type="molecule type" value="Genomic_DNA"/>
</dbReference>
<name>A0AAD4JTT2_9MUSC</name>
<sequence length="274" mass="32421">IMAAECAVLRLPVDYESIRFNDWSISYEKSHILKSMCSRGSGKCCDKDDANCCDLCHYQHSLELPHLPDMVFHKNKLVLQHKDGALMEFKPMDALALVANGRDASAIEVACAQEWRETRSEQNMEQKYKPFDWTFTSSYQGTLNEKFRSEPTEQTLNKMKLMQRENILFFHDLTLYEDELHDHGISALSVRIRVMPSGFFVLLRHFLRIDDVLIRMHDTRFHYEIENDYILKEYMHREAPCSELQNCFSFWTNPDEMQNYLPVKTKQLHKLYFK</sequence>
<organism evidence="3 4">
    <name type="scientific">Drosophila rubida</name>
    <dbReference type="NCBI Taxonomy" id="30044"/>
    <lineage>
        <taxon>Eukaryota</taxon>
        <taxon>Metazoa</taxon>
        <taxon>Ecdysozoa</taxon>
        <taxon>Arthropoda</taxon>
        <taxon>Hexapoda</taxon>
        <taxon>Insecta</taxon>
        <taxon>Pterygota</taxon>
        <taxon>Neoptera</taxon>
        <taxon>Endopterygota</taxon>
        <taxon>Diptera</taxon>
        <taxon>Brachycera</taxon>
        <taxon>Muscomorpha</taxon>
        <taxon>Ephydroidea</taxon>
        <taxon>Drosophilidae</taxon>
        <taxon>Drosophila</taxon>
    </lineage>
</organism>
<accession>A0AAD4JTT2</accession>
<dbReference type="GO" id="GO:0005829">
    <property type="term" value="C:cytosol"/>
    <property type="evidence" value="ECO:0007669"/>
    <property type="project" value="TreeGrafter"/>
</dbReference>
<dbReference type="AlphaFoldDB" id="A0AAD4JTT2"/>
<evidence type="ECO:0000256" key="1">
    <source>
        <dbReference type="ARBA" id="ARBA00006658"/>
    </source>
</evidence>
<proteinExistence type="inferred from homology"/>
<gene>
    <name evidence="3" type="ORF">KR093_001241</name>
</gene>
<evidence type="ECO:0000313" key="3">
    <source>
        <dbReference type="EMBL" id="KAH8358621.1"/>
    </source>
</evidence>
<dbReference type="PANTHER" id="PTHR21021">
    <property type="entry name" value="GAF/PUTATIVE CYTOSKELETAL PROTEIN"/>
    <property type="match status" value="1"/>
</dbReference>
<dbReference type="Proteomes" id="UP001200034">
    <property type="component" value="Unassembled WGS sequence"/>
</dbReference>
<dbReference type="InterPro" id="IPR007303">
    <property type="entry name" value="TIP41-like"/>
</dbReference>
<keyword evidence="4" id="KW-1185">Reference proteome</keyword>
<dbReference type="Pfam" id="PF04176">
    <property type="entry name" value="TIP41"/>
    <property type="match status" value="1"/>
</dbReference>
<dbReference type="PANTHER" id="PTHR21021:SF16">
    <property type="entry name" value="TIP41-LIKE PROTEIN"/>
    <property type="match status" value="1"/>
</dbReference>
<dbReference type="GO" id="GO:0031929">
    <property type="term" value="P:TOR signaling"/>
    <property type="evidence" value="ECO:0007669"/>
    <property type="project" value="TreeGrafter"/>
</dbReference>
<feature type="non-terminal residue" evidence="3">
    <location>
        <position position="1"/>
    </location>
</feature>
<protein>
    <recommendedName>
        <fullName evidence="2">TIP41-like protein</fullName>
    </recommendedName>
</protein>
<comment type="caution">
    <text evidence="3">The sequence shown here is derived from an EMBL/GenBank/DDBJ whole genome shotgun (WGS) entry which is preliminary data.</text>
</comment>
<reference evidence="3" key="1">
    <citation type="journal article" date="2021" name="Mol. Ecol. Resour.">
        <title>Phylogenomic analyses of the genus Drosophila reveals genomic signals of climate adaptation.</title>
        <authorList>
            <person name="Li F."/>
            <person name="Rane R.V."/>
            <person name="Luria V."/>
            <person name="Xiong Z."/>
            <person name="Chen J."/>
            <person name="Li Z."/>
            <person name="Catullo R.A."/>
            <person name="Griffin P.C."/>
            <person name="Schiffer M."/>
            <person name="Pearce S."/>
            <person name="Lee S.F."/>
            <person name="McElroy K."/>
            <person name="Stocker A."/>
            <person name="Shirriffs J."/>
            <person name="Cockerell F."/>
            <person name="Coppin C."/>
            <person name="Sgro C.M."/>
            <person name="Karger A."/>
            <person name="Cain J.W."/>
            <person name="Weber J.A."/>
            <person name="Santpere G."/>
            <person name="Kirschner M.W."/>
            <person name="Hoffmann A.A."/>
            <person name="Oakeshott J.G."/>
            <person name="Zhang G."/>
        </authorList>
    </citation>
    <scope>NUCLEOTIDE SEQUENCE</scope>
    <source>
        <strain evidence="3">BGI-SZ-2011g</strain>
    </source>
</reference>
<evidence type="ECO:0000256" key="2">
    <source>
        <dbReference type="ARBA" id="ARBA00018951"/>
    </source>
</evidence>